<evidence type="ECO:0000313" key="4">
    <source>
        <dbReference type="EMBL" id="SDG50342.1"/>
    </source>
</evidence>
<feature type="domain" description="Protein FecR C-terminal" evidence="3">
    <location>
        <begin position="312"/>
        <end position="380"/>
    </location>
</feature>
<dbReference type="PANTHER" id="PTHR30273:SF2">
    <property type="entry name" value="PROTEIN FECR"/>
    <property type="match status" value="1"/>
</dbReference>
<dbReference type="Proteomes" id="UP000199643">
    <property type="component" value="Unassembled WGS sequence"/>
</dbReference>
<keyword evidence="1" id="KW-0812">Transmembrane</keyword>
<dbReference type="AlphaFoldDB" id="A0A1G7US32"/>
<name>A0A1G7US32_9SPHI</name>
<dbReference type="Pfam" id="PF16344">
    <property type="entry name" value="FecR_C"/>
    <property type="match status" value="1"/>
</dbReference>
<protein>
    <recommendedName>
        <fullName evidence="6">FecR family protein</fullName>
    </recommendedName>
</protein>
<dbReference type="InterPro" id="IPR006860">
    <property type="entry name" value="FecR"/>
</dbReference>
<evidence type="ECO:0008006" key="6">
    <source>
        <dbReference type="Google" id="ProtNLM"/>
    </source>
</evidence>
<evidence type="ECO:0000313" key="5">
    <source>
        <dbReference type="Proteomes" id="UP000199643"/>
    </source>
</evidence>
<dbReference type="EMBL" id="FNCH01000007">
    <property type="protein sequence ID" value="SDG50342.1"/>
    <property type="molecule type" value="Genomic_DNA"/>
</dbReference>
<proteinExistence type="predicted"/>
<keyword evidence="1" id="KW-1133">Transmembrane helix</keyword>
<dbReference type="InterPro" id="IPR032508">
    <property type="entry name" value="FecR_C"/>
</dbReference>
<dbReference type="Pfam" id="PF04773">
    <property type="entry name" value="FecR"/>
    <property type="match status" value="1"/>
</dbReference>
<gene>
    <name evidence="4" type="ORF">SAMN05421827_10796</name>
</gene>
<keyword evidence="1" id="KW-0472">Membrane</keyword>
<evidence type="ECO:0000256" key="1">
    <source>
        <dbReference type="SAM" id="Phobius"/>
    </source>
</evidence>
<organism evidence="4 5">
    <name type="scientific">Pedobacter terrae</name>
    <dbReference type="NCBI Taxonomy" id="405671"/>
    <lineage>
        <taxon>Bacteria</taxon>
        <taxon>Pseudomonadati</taxon>
        <taxon>Bacteroidota</taxon>
        <taxon>Sphingobacteriia</taxon>
        <taxon>Sphingobacteriales</taxon>
        <taxon>Sphingobacteriaceae</taxon>
        <taxon>Pedobacter</taxon>
    </lineage>
</organism>
<dbReference type="InterPro" id="IPR012373">
    <property type="entry name" value="Ferrdict_sens_TM"/>
</dbReference>
<dbReference type="RefSeq" id="WP_090499607.1">
    <property type="nucleotide sequence ID" value="NZ_FNCH01000007.1"/>
</dbReference>
<dbReference type="Gene3D" id="3.55.50.30">
    <property type="match status" value="1"/>
</dbReference>
<keyword evidence="5" id="KW-1185">Reference proteome</keyword>
<reference evidence="5" key="1">
    <citation type="submission" date="2016-10" db="EMBL/GenBank/DDBJ databases">
        <authorList>
            <person name="Varghese N."/>
            <person name="Submissions S."/>
        </authorList>
    </citation>
    <scope>NUCLEOTIDE SEQUENCE [LARGE SCALE GENOMIC DNA]</scope>
    <source>
        <strain evidence="5">DSM 17933</strain>
    </source>
</reference>
<evidence type="ECO:0000259" key="3">
    <source>
        <dbReference type="Pfam" id="PF16344"/>
    </source>
</evidence>
<evidence type="ECO:0000259" key="2">
    <source>
        <dbReference type="Pfam" id="PF04773"/>
    </source>
</evidence>
<dbReference type="PANTHER" id="PTHR30273">
    <property type="entry name" value="PERIPLASMIC SIGNAL SENSOR AND SIGMA FACTOR ACTIVATOR FECR-RELATED"/>
    <property type="match status" value="1"/>
</dbReference>
<dbReference type="Gene3D" id="2.60.120.1440">
    <property type="match status" value="1"/>
</dbReference>
<feature type="transmembrane region" description="Helical" evidence="1">
    <location>
        <begin position="77"/>
        <end position="98"/>
    </location>
</feature>
<dbReference type="GO" id="GO:0016989">
    <property type="term" value="F:sigma factor antagonist activity"/>
    <property type="evidence" value="ECO:0007669"/>
    <property type="project" value="TreeGrafter"/>
</dbReference>
<sequence>MENSKQDLDHLIDKYLSGEATYEERNLLEQSYGKASARMSEKDISDAHATRIHGIGMKSWEDLMEQIDEAGAKHSNLWPRILTVAASVVIVFLAIYFLNRNRGVDVKDTNAVVHDVAPGTVGATLTLANGKKIQLAGAASGKLAQEAGVTITKSSNGSLVYEIKDGTSPSGTKNTLSTANGETYQVRLPDGSMVYLNAASSLTYATSLIENGRRVVTLHGEGYFEIHKDKKHPFIVKTEKQEVEVLGTHFNINSYSDEAAVSTTLLQGSVKVRTGKKEQMLKPGEQSVNDGKTIKVNQIDVDSSIDWKNGDFNLDGVEFKIAMRKIARWYNVEVIYEDAISDNVRSGGWVSRKNSLSAVLKSIEASGQVHFIIKGKQIFITK</sequence>
<dbReference type="OrthoDB" id="1099963at2"/>
<dbReference type="STRING" id="405671.SAMN05421827_10796"/>
<feature type="domain" description="FecR protein" evidence="2">
    <location>
        <begin position="175"/>
        <end position="271"/>
    </location>
</feature>
<accession>A0A1G7US32</accession>